<organism evidence="5 6">
    <name type="scientific">Astyanax mexicanus</name>
    <name type="common">Blind cave fish</name>
    <name type="synonym">Astyanax fasciatus mexicanus</name>
    <dbReference type="NCBI Taxonomy" id="7994"/>
    <lineage>
        <taxon>Eukaryota</taxon>
        <taxon>Metazoa</taxon>
        <taxon>Chordata</taxon>
        <taxon>Craniata</taxon>
        <taxon>Vertebrata</taxon>
        <taxon>Euteleostomi</taxon>
        <taxon>Actinopterygii</taxon>
        <taxon>Neopterygii</taxon>
        <taxon>Teleostei</taxon>
        <taxon>Ostariophysi</taxon>
        <taxon>Characiformes</taxon>
        <taxon>Characoidei</taxon>
        <taxon>Acestrorhamphidae</taxon>
        <taxon>Acestrorhamphinae</taxon>
        <taxon>Astyanax</taxon>
    </lineage>
</organism>
<feature type="region of interest" description="Disordered" evidence="3">
    <location>
        <begin position="483"/>
        <end position="526"/>
    </location>
</feature>
<dbReference type="Ensembl" id="ENSAMXT00000039501.1">
    <property type="protein sequence ID" value="ENSAMXP00000054532.1"/>
    <property type="gene ID" value="ENSAMXG00000031759.1"/>
</dbReference>
<dbReference type="SUPFAM" id="SSF54160">
    <property type="entry name" value="Chromo domain-like"/>
    <property type="match status" value="1"/>
</dbReference>
<feature type="compositionally biased region" description="Acidic residues" evidence="3">
    <location>
        <begin position="181"/>
        <end position="191"/>
    </location>
</feature>
<accession>A0A3B1KIL6</accession>
<dbReference type="InterPro" id="IPR029526">
    <property type="entry name" value="PGBD"/>
</dbReference>
<feature type="region of interest" description="Disordered" evidence="3">
    <location>
        <begin position="1"/>
        <end position="22"/>
    </location>
</feature>
<feature type="compositionally biased region" description="Basic and acidic residues" evidence="3">
    <location>
        <begin position="236"/>
        <end position="247"/>
    </location>
</feature>
<name>A0A3B1KIL6_ASTMX</name>
<dbReference type="PROSITE" id="PS50013">
    <property type="entry name" value="CHROMO_2"/>
    <property type="match status" value="1"/>
</dbReference>
<dbReference type="STRING" id="7994.ENSAMXP00000054532"/>
<feature type="compositionally biased region" description="Acidic residues" evidence="3">
    <location>
        <begin position="11"/>
        <end position="22"/>
    </location>
</feature>
<dbReference type="GeneTree" id="ENSGT00940000172289"/>
<proteinExistence type="predicted"/>
<sequence length="998" mass="113052">MAEGAERAEPGDSEQDEEEDVYEVERIIDMRVEDGEILYRVRWKNYSSDDDTWEPKAHLEDCTEVLLAYERVLAERKSPKKDPGMLPMKSDLFNANSESDSDKERPRESPVKKKKKKKHIEEDSEDEKSVKDKKKKKKKEKWKEDKPLPAPESDEEEDKVSTPPSPKKEKTTDVKKRVIESDDEDDDDDDGPSAAKKHKKDKLKDGGKQKKEVEERKKKKVKSRKELESSEDETDKSDVPSESHTDDTTATDNLSSTPVKTVSPKSTERSSGVDHSKAKQKNKKTELKLQSFKDLVQEKKPKKSERPAPVLKESGLSKLKSLTSSKSSSKSSRSEEDPDSGDTAATAKPKSKGKSQESNLTHQKDSLSSSSTTSSAVASSNKSREDETREEAGEKGGTPNNLFEKFLLTCEAKDRVPRKPAPHTTPKNSGKTDKKVKPTKESPVQSEKAKEDRLNVMLRPKRQCTAKKMLDFLCNIDEMESEGEQCEVADDERDDESDSSFEPHSGSDSECEIRSAVESSQEARDGTVWVEQSAGEPWVGAWNVEFGVLRETPGPTKYAMDKITSPLSSLMCLIDEEMWEMIQKHTQAEIDRSDTDGFKLTAAELKAFVALTYMRGITGGKTMKLDDYWSSDLGNPIFLKTLTRQRFRDIMRHLRFDDKNTRAARHETDKFAMISELFYKFVQNSIASYVPGENITVGEQLFPTKARCRFAQYVLNKDKFGLKFWVAADADTKYVLNIFPYLGKDEGKLSGQRVKDSVVTRLVEPFLDKGRNITTSGFFPSLALASHLLVNKTTVVGTIRKSKQETPQCTQTQSEIFNTKVLRTGNTTLTIYQAKPKENVCVLSTMHQTVSVDNSEQKLPNSISHYYNTKFTVDVLDRMAHLYTVKNGTRRWPVAVFYNILDLAAINAHILYKRCTKAKISRRKFIIELVKELCKVQQIAKAGWGLRVLPEVLTLPVKRKQCQIGKCSKNKTFNMCEKCRRFVCGKCSKWTPKLCFDC</sequence>
<feature type="compositionally biased region" description="Polar residues" evidence="3">
    <location>
        <begin position="248"/>
        <end position="265"/>
    </location>
</feature>
<feature type="domain" description="Chromo" evidence="4">
    <location>
        <begin position="22"/>
        <end position="81"/>
    </location>
</feature>
<dbReference type="InterPro" id="IPR023780">
    <property type="entry name" value="Chromo_domain"/>
</dbReference>
<dbReference type="InterPro" id="IPR023779">
    <property type="entry name" value="Chromodomain_CS"/>
</dbReference>
<dbReference type="InterPro" id="IPR000953">
    <property type="entry name" value="Chromo/chromo_shadow_dom"/>
</dbReference>
<dbReference type="InterPro" id="IPR016197">
    <property type="entry name" value="Chromo-like_dom_sf"/>
</dbReference>
<dbReference type="AlphaFoldDB" id="A0A3B1KIL6"/>
<dbReference type="PANTHER" id="PTHR46599:SF6">
    <property type="entry name" value="DUAL SPECIFICITY PHOSPHATASE 26"/>
    <property type="match status" value="1"/>
</dbReference>
<dbReference type="InParanoid" id="A0A3B1KIL6"/>
<evidence type="ECO:0000313" key="6">
    <source>
        <dbReference type="Proteomes" id="UP000018467"/>
    </source>
</evidence>
<reference evidence="6" key="1">
    <citation type="submission" date="2013-03" db="EMBL/GenBank/DDBJ databases">
        <authorList>
            <person name="Jeffery W."/>
            <person name="Warren W."/>
            <person name="Wilson R.K."/>
        </authorList>
    </citation>
    <scope>NUCLEOTIDE SEQUENCE</scope>
    <source>
        <strain evidence="6">female</strain>
    </source>
</reference>
<feature type="compositionally biased region" description="Basic and acidic residues" evidence="3">
    <location>
        <begin position="1"/>
        <end position="10"/>
    </location>
</feature>
<feature type="compositionally biased region" description="Low complexity" evidence="3">
    <location>
        <begin position="311"/>
        <end position="331"/>
    </location>
</feature>
<dbReference type="Proteomes" id="UP000018467">
    <property type="component" value="Unassembled WGS sequence"/>
</dbReference>
<evidence type="ECO:0000256" key="1">
    <source>
        <dbReference type="ARBA" id="ARBA00004123"/>
    </source>
</evidence>
<dbReference type="Pfam" id="PF00385">
    <property type="entry name" value="Chromo"/>
    <property type="match status" value="1"/>
</dbReference>
<evidence type="ECO:0000259" key="4">
    <source>
        <dbReference type="PROSITE" id="PS50013"/>
    </source>
</evidence>
<comment type="subcellular location">
    <subcellularLocation>
        <location evidence="1">Nucleus</location>
    </subcellularLocation>
</comment>
<dbReference type="Pfam" id="PF13843">
    <property type="entry name" value="DDE_Tnp_1_7"/>
    <property type="match status" value="1"/>
</dbReference>
<feature type="region of interest" description="Disordered" evidence="3">
    <location>
        <begin position="75"/>
        <end position="454"/>
    </location>
</feature>
<dbReference type="Bgee" id="ENSAMXG00000031759">
    <property type="expression patterns" value="Expressed in mesonephros and 14 other cell types or tissues"/>
</dbReference>
<feature type="compositionally biased region" description="Basic and acidic residues" evidence="3">
    <location>
        <begin position="505"/>
        <end position="525"/>
    </location>
</feature>
<feature type="compositionally biased region" description="Low complexity" evidence="3">
    <location>
        <begin position="366"/>
        <end position="380"/>
    </location>
</feature>
<keyword evidence="6" id="KW-1185">Reference proteome</keyword>
<evidence type="ECO:0000256" key="3">
    <source>
        <dbReference type="SAM" id="MobiDB-lite"/>
    </source>
</evidence>
<dbReference type="PANTHER" id="PTHR46599">
    <property type="entry name" value="PIGGYBAC TRANSPOSABLE ELEMENT-DERIVED PROTEIN 4"/>
    <property type="match status" value="1"/>
</dbReference>
<keyword evidence="2" id="KW-0539">Nucleus</keyword>
<evidence type="ECO:0000256" key="2">
    <source>
        <dbReference type="ARBA" id="ARBA00023242"/>
    </source>
</evidence>
<evidence type="ECO:0000313" key="5">
    <source>
        <dbReference type="Ensembl" id="ENSAMXP00000054532.1"/>
    </source>
</evidence>
<dbReference type="GO" id="GO:0005634">
    <property type="term" value="C:nucleus"/>
    <property type="evidence" value="ECO:0007669"/>
    <property type="project" value="UniProtKB-SubCell"/>
</dbReference>
<reference evidence="6" key="2">
    <citation type="journal article" date="2014" name="Nat. Commun.">
        <title>The cavefish genome reveals candidate genes for eye loss.</title>
        <authorList>
            <person name="McGaugh S.E."/>
            <person name="Gross J.B."/>
            <person name="Aken B."/>
            <person name="Blin M."/>
            <person name="Borowsky R."/>
            <person name="Chalopin D."/>
            <person name="Hinaux H."/>
            <person name="Jeffery W.R."/>
            <person name="Keene A."/>
            <person name="Ma L."/>
            <person name="Minx P."/>
            <person name="Murphy D."/>
            <person name="O'Quin K.E."/>
            <person name="Retaux S."/>
            <person name="Rohner N."/>
            <person name="Searle S.M."/>
            <person name="Stahl B.A."/>
            <person name="Tabin C."/>
            <person name="Volff J.N."/>
            <person name="Yoshizawa M."/>
            <person name="Warren W.C."/>
        </authorList>
    </citation>
    <scope>NUCLEOTIDE SEQUENCE [LARGE SCALE GENOMIC DNA]</scope>
    <source>
        <strain evidence="6">female</strain>
    </source>
</reference>
<feature type="compositionally biased region" description="Basic and acidic residues" evidence="3">
    <location>
        <begin position="266"/>
        <end position="287"/>
    </location>
</feature>
<feature type="compositionally biased region" description="Acidic residues" evidence="3">
    <location>
        <begin position="483"/>
        <end position="499"/>
    </location>
</feature>
<feature type="compositionally biased region" description="Basic and acidic residues" evidence="3">
    <location>
        <begin position="166"/>
        <end position="180"/>
    </location>
</feature>
<feature type="compositionally biased region" description="Basic residues" evidence="3">
    <location>
        <begin position="131"/>
        <end position="140"/>
    </location>
</feature>
<protein>
    <recommendedName>
        <fullName evidence="4">Chromo domain-containing protein</fullName>
    </recommendedName>
</protein>
<dbReference type="Gene3D" id="2.40.50.40">
    <property type="match status" value="1"/>
</dbReference>
<dbReference type="PROSITE" id="PS00598">
    <property type="entry name" value="CHROMO_1"/>
    <property type="match status" value="1"/>
</dbReference>
<dbReference type="SMART" id="SM00298">
    <property type="entry name" value="CHROMO"/>
    <property type="match status" value="1"/>
</dbReference>
<feature type="compositionally biased region" description="Basic and acidic residues" evidence="3">
    <location>
        <begin position="430"/>
        <end position="440"/>
    </location>
</feature>
<dbReference type="FunFam" id="2.40.50.40:FF:000022">
    <property type="entry name" value="M-phase phosphoprotein 8"/>
    <property type="match status" value="1"/>
</dbReference>
<reference evidence="5" key="3">
    <citation type="submission" date="2025-08" db="UniProtKB">
        <authorList>
            <consortium name="Ensembl"/>
        </authorList>
    </citation>
    <scope>IDENTIFICATION</scope>
</reference>
<feature type="compositionally biased region" description="Basic and acidic residues" evidence="3">
    <location>
        <begin position="382"/>
        <end position="394"/>
    </location>
</feature>
<feature type="compositionally biased region" description="Basic and acidic residues" evidence="3">
    <location>
        <begin position="202"/>
        <end position="216"/>
    </location>
</feature>
<reference evidence="5" key="4">
    <citation type="submission" date="2025-09" db="UniProtKB">
        <authorList>
            <consortium name="Ensembl"/>
        </authorList>
    </citation>
    <scope>IDENTIFICATION</scope>
</reference>
<feature type="compositionally biased region" description="Basic and acidic residues" evidence="3">
    <location>
        <begin position="100"/>
        <end position="111"/>
    </location>
</feature>